<reference evidence="3 4" key="2">
    <citation type="journal article" date="2017" name="Nature">
        <title>The Apostasia genome and the evolution of orchids.</title>
        <authorList>
            <person name="Zhang G.Q."/>
            <person name="Liu K.W."/>
            <person name="Li Z."/>
            <person name="Lohaus R."/>
            <person name="Hsiao Y.Y."/>
            <person name="Niu S.C."/>
            <person name="Wang J.Y."/>
            <person name="Lin Y.C."/>
            <person name="Xu Q."/>
            <person name="Chen L.J."/>
            <person name="Yoshida K."/>
            <person name="Fujiwara S."/>
            <person name="Wang Z.W."/>
            <person name="Zhang Y.Q."/>
            <person name="Mitsuda N."/>
            <person name="Wang M."/>
            <person name="Liu G.H."/>
            <person name="Pecoraro L."/>
            <person name="Huang H.X."/>
            <person name="Xiao X.J."/>
            <person name="Lin M."/>
            <person name="Wu X.Y."/>
            <person name="Wu W.L."/>
            <person name="Chen Y.Y."/>
            <person name="Chang S.B."/>
            <person name="Sakamoto S."/>
            <person name="Ohme-Takagi M."/>
            <person name="Yagi M."/>
            <person name="Zeng S.J."/>
            <person name="Shen C.Y."/>
            <person name="Yeh C.M."/>
            <person name="Luo Y.B."/>
            <person name="Tsai W.C."/>
            <person name="Van de Peer Y."/>
            <person name="Liu Z.J."/>
        </authorList>
    </citation>
    <scope>NUCLEOTIDE SEQUENCE [LARGE SCALE GENOMIC DNA]</scope>
    <source>
        <tissue evidence="3">The whole plant</tissue>
    </source>
</reference>
<evidence type="ECO:0000313" key="3">
    <source>
        <dbReference type="EMBL" id="PKU62778.1"/>
    </source>
</evidence>
<evidence type="ECO:0000256" key="2">
    <source>
        <dbReference type="SAM" id="Phobius"/>
    </source>
</evidence>
<feature type="transmembrane region" description="Helical" evidence="2">
    <location>
        <begin position="504"/>
        <end position="526"/>
    </location>
</feature>
<dbReference type="AlphaFoldDB" id="A0A2I0VH80"/>
<evidence type="ECO:0000256" key="1">
    <source>
        <dbReference type="SAM" id="MobiDB-lite"/>
    </source>
</evidence>
<feature type="region of interest" description="Disordered" evidence="1">
    <location>
        <begin position="308"/>
        <end position="392"/>
    </location>
</feature>
<dbReference type="EMBL" id="KZ503589">
    <property type="protein sequence ID" value="PKU62778.1"/>
    <property type="molecule type" value="Genomic_DNA"/>
</dbReference>
<feature type="compositionally biased region" description="Polar residues" evidence="1">
    <location>
        <begin position="335"/>
        <end position="347"/>
    </location>
</feature>
<evidence type="ECO:0008006" key="5">
    <source>
        <dbReference type="Google" id="ProtNLM"/>
    </source>
</evidence>
<gene>
    <name evidence="3" type="ORF">MA16_Dca027612</name>
</gene>
<sequence length="577" mass="64934">MSPALSGMSKELFLVGFLVCWLCIFVLPAKGGAIRCNALLAASLLSHGERISLAPVVLNKIFRTFRAISENPTLDGHDTTLPWQYIYAWVHIHIQGAFSCLEYPSYFSYKGYPIIMQLLRASSTLEKERVRLFFFAPHLVADRFRLVHQPELGNLPSNLIGTDIVDDTDRHGRYTLLFKGRSLIVAEYFISMRPGWLCYRYGQSVILERYQPNRTARQFGLSQATAYDGLPRLPGVTDVSGLNTVPAETRMYVASLMWIHLLRLGTGSRFRIAPPGSLIGVSYTRLTWVKLSYAPFMEHGARKYERRVRSLGAPRGQRSRRGSAHEGTNEGGQGDQHTTEGITSSPSRVRAREPSPGYANVPSSGRRRVRSRPMEPSRASADWTASPLPQQLFPHDEVPFDSYRMSVDARHIPSDDYEGGFSSMRIPSPIPEAGSSFVETLFPTASFSLYWPGETSTARESPPAGGSSAPEYTPTFFELAPVVEAPFIDNPPAHFVESSTCMNIHFFLMSSMFASSFFSLFFFNIFHHPFIVSEGADYQSEIFRHIPRFPDIRNMDMRDQSMQFLCEVICQTEPRLA</sequence>
<reference evidence="3 4" key="1">
    <citation type="journal article" date="2016" name="Sci. Rep.">
        <title>The Dendrobium catenatum Lindl. genome sequence provides insights into polysaccharide synthase, floral development and adaptive evolution.</title>
        <authorList>
            <person name="Zhang G.Q."/>
            <person name="Xu Q."/>
            <person name="Bian C."/>
            <person name="Tsai W.C."/>
            <person name="Yeh C.M."/>
            <person name="Liu K.W."/>
            <person name="Yoshida K."/>
            <person name="Zhang L.S."/>
            <person name="Chang S.B."/>
            <person name="Chen F."/>
            <person name="Shi Y."/>
            <person name="Su Y.Y."/>
            <person name="Zhang Y.Q."/>
            <person name="Chen L.J."/>
            <person name="Yin Y."/>
            <person name="Lin M."/>
            <person name="Huang H."/>
            <person name="Deng H."/>
            <person name="Wang Z.W."/>
            <person name="Zhu S.L."/>
            <person name="Zhao X."/>
            <person name="Deng C."/>
            <person name="Niu S.C."/>
            <person name="Huang J."/>
            <person name="Wang M."/>
            <person name="Liu G.H."/>
            <person name="Yang H.J."/>
            <person name="Xiao X.J."/>
            <person name="Hsiao Y.Y."/>
            <person name="Wu W.L."/>
            <person name="Chen Y.Y."/>
            <person name="Mitsuda N."/>
            <person name="Ohme-Takagi M."/>
            <person name="Luo Y.B."/>
            <person name="Van de Peer Y."/>
            <person name="Liu Z.J."/>
        </authorList>
    </citation>
    <scope>NUCLEOTIDE SEQUENCE [LARGE SCALE GENOMIC DNA]</scope>
    <source>
        <tissue evidence="3">The whole plant</tissue>
    </source>
</reference>
<evidence type="ECO:0000313" key="4">
    <source>
        <dbReference type="Proteomes" id="UP000233837"/>
    </source>
</evidence>
<proteinExistence type="predicted"/>
<keyword evidence="2" id="KW-1133">Transmembrane helix</keyword>
<keyword evidence="2" id="KW-0472">Membrane</keyword>
<organism evidence="3 4">
    <name type="scientific">Dendrobium catenatum</name>
    <dbReference type="NCBI Taxonomy" id="906689"/>
    <lineage>
        <taxon>Eukaryota</taxon>
        <taxon>Viridiplantae</taxon>
        <taxon>Streptophyta</taxon>
        <taxon>Embryophyta</taxon>
        <taxon>Tracheophyta</taxon>
        <taxon>Spermatophyta</taxon>
        <taxon>Magnoliopsida</taxon>
        <taxon>Liliopsida</taxon>
        <taxon>Asparagales</taxon>
        <taxon>Orchidaceae</taxon>
        <taxon>Epidendroideae</taxon>
        <taxon>Malaxideae</taxon>
        <taxon>Dendrobiinae</taxon>
        <taxon>Dendrobium</taxon>
    </lineage>
</organism>
<dbReference type="Proteomes" id="UP000233837">
    <property type="component" value="Unassembled WGS sequence"/>
</dbReference>
<name>A0A2I0VH80_9ASPA</name>
<keyword evidence="4" id="KW-1185">Reference proteome</keyword>
<accession>A0A2I0VH80</accession>
<protein>
    <recommendedName>
        <fullName evidence="5">Aminotransferase-like plant mobile domain-containing protein</fullName>
    </recommendedName>
</protein>
<keyword evidence="2" id="KW-0812">Transmembrane</keyword>